<organism evidence="2 3">
    <name type="scientific">Mycolicibacterium komossense</name>
    <dbReference type="NCBI Taxonomy" id="1779"/>
    <lineage>
        <taxon>Bacteria</taxon>
        <taxon>Bacillati</taxon>
        <taxon>Actinomycetota</taxon>
        <taxon>Actinomycetes</taxon>
        <taxon>Mycobacteriales</taxon>
        <taxon>Mycobacteriaceae</taxon>
        <taxon>Mycolicibacterium</taxon>
    </lineage>
</organism>
<proteinExistence type="predicted"/>
<dbReference type="InterPro" id="IPR000835">
    <property type="entry name" value="HTH_MarR-typ"/>
</dbReference>
<comment type="caution">
    <text evidence="2">The sequence shown here is derived from an EMBL/GenBank/DDBJ whole genome shotgun (WGS) entry which is preliminary data.</text>
</comment>
<accession>A0ABT3C7T0</accession>
<dbReference type="PANTHER" id="PTHR39515:SF2">
    <property type="entry name" value="HTH-TYPE TRANSCRIPTIONAL REGULATOR RV0880"/>
    <property type="match status" value="1"/>
</dbReference>
<dbReference type="SUPFAM" id="SSF46785">
    <property type="entry name" value="Winged helix' DNA-binding domain"/>
    <property type="match status" value="1"/>
</dbReference>
<sequence>MTEGEPRSAELDSDLQQVLMKLWLFLRRGQSHYLKVGGGLTMSQLSILLTLFDQGPMRLASLAARERLRAPTITVAIRRLEKLGLVERSSDPSDHRAVLIAVTPLGLSHHRQSLADRIAVLTAALATLSEEERDAIRQSLGPLDRLAELADARSAPTSDY</sequence>
<dbReference type="PROSITE" id="PS50995">
    <property type="entry name" value="HTH_MARR_2"/>
    <property type="match status" value="1"/>
</dbReference>
<dbReference type="InterPro" id="IPR036388">
    <property type="entry name" value="WH-like_DNA-bd_sf"/>
</dbReference>
<evidence type="ECO:0000259" key="1">
    <source>
        <dbReference type="PROSITE" id="PS50995"/>
    </source>
</evidence>
<dbReference type="PANTHER" id="PTHR39515">
    <property type="entry name" value="CONSERVED PROTEIN"/>
    <property type="match status" value="1"/>
</dbReference>
<dbReference type="InterPro" id="IPR036390">
    <property type="entry name" value="WH_DNA-bd_sf"/>
</dbReference>
<protein>
    <submittedName>
        <fullName evidence="2">MarR family transcriptional regulator</fullName>
    </submittedName>
</protein>
<keyword evidence="3" id="KW-1185">Reference proteome</keyword>
<dbReference type="Pfam" id="PF01047">
    <property type="entry name" value="MarR"/>
    <property type="match status" value="1"/>
</dbReference>
<dbReference type="EMBL" id="JACKTY010000014">
    <property type="protein sequence ID" value="MCV7225286.1"/>
    <property type="molecule type" value="Genomic_DNA"/>
</dbReference>
<reference evidence="2 3" key="1">
    <citation type="journal article" date="2022" name="BMC Genomics">
        <title>Comparative genome analysis of mycobacteria focusing on tRNA and non-coding RNA.</title>
        <authorList>
            <person name="Behra P.R.K."/>
            <person name="Pettersson B.M.F."/>
            <person name="Ramesh M."/>
            <person name="Das S."/>
            <person name="Dasgupta S."/>
            <person name="Kirsebom L.A."/>
        </authorList>
    </citation>
    <scope>NUCLEOTIDE SEQUENCE [LARGE SCALE GENOMIC DNA]</scope>
    <source>
        <strain evidence="2 3">DSM 44078</strain>
    </source>
</reference>
<feature type="domain" description="HTH marR-type" evidence="1">
    <location>
        <begin position="8"/>
        <end position="145"/>
    </location>
</feature>
<gene>
    <name evidence="2" type="ORF">H7J73_04460</name>
</gene>
<dbReference type="InterPro" id="IPR052526">
    <property type="entry name" value="HTH-type_Bedaq_tolerance"/>
</dbReference>
<dbReference type="Gene3D" id="1.10.10.10">
    <property type="entry name" value="Winged helix-like DNA-binding domain superfamily/Winged helix DNA-binding domain"/>
    <property type="match status" value="1"/>
</dbReference>
<name>A0ABT3C7T0_9MYCO</name>
<dbReference type="SMART" id="SM00347">
    <property type="entry name" value="HTH_MARR"/>
    <property type="match status" value="1"/>
</dbReference>
<evidence type="ECO:0000313" key="3">
    <source>
        <dbReference type="Proteomes" id="UP001526201"/>
    </source>
</evidence>
<dbReference type="Proteomes" id="UP001526201">
    <property type="component" value="Unassembled WGS sequence"/>
</dbReference>
<evidence type="ECO:0000313" key="2">
    <source>
        <dbReference type="EMBL" id="MCV7225286.1"/>
    </source>
</evidence>